<organism evidence="1 2">
    <name type="scientific">Ensete ventricosum</name>
    <name type="common">Abyssinian banana</name>
    <name type="synonym">Musa ensete</name>
    <dbReference type="NCBI Taxonomy" id="4639"/>
    <lineage>
        <taxon>Eukaryota</taxon>
        <taxon>Viridiplantae</taxon>
        <taxon>Streptophyta</taxon>
        <taxon>Embryophyta</taxon>
        <taxon>Tracheophyta</taxon>
        <taxon>Spermatophyta</taxon>
        <taxon>Magnoliopsida</taxon>
        <taxon>Liliopsida</taxon>
        <taxon>Zingiberales</taxon>
        <taxon>Musaceae</taxon>
        <taxon>Ensete</taxon>
    </lineage>
</organism>
<dbReference type="PANTHER" id="PTHR11626">
    <property type="entry name" value="FARNESYL-DIPHOSPHATE FARNESYLTRANSFERASE"/>
    <property type="match status" value="1"/>
</dbReference>
<dbReference type="InterPro" id="IPR044844">
    <property type="entry name" value="Trans_IPPS_euk-type"/>
</dbReference>
<name>A0A426YCR2_ENSVE</name>
<dbReference type="EMBL" id="AMZH03013290">
    <property type="protein sequence ID" value="RRT49532.1"/>
    <property type="molecule type" value="Genomic_DNA"/>
</dbReference>
<dbReference type="GO" id="GO:0051996">
    <property type="term" value="F:squalene synthase [NAD(P)H] activity"/>
    <property type="evidence" value="ECO:0007669"/>
    <property type="project" value="InterPro"/>
</dbReference>
<comment type="caution">
    <text evidence="1">The sequence shown here is derived from an EMBL/GenBank/DDBJ whole genome shotgun (WGS) entry which is preliminary data.</text>
</comment>
<dbReference type="GO" id="GO:0005789">
    <property type="term" value="C:endoplasmic reticulum membrane"/>
    <property type="evidence" value="ECO:0007669"/>
    <property type="project" value="TreeGrafter"/>
</dbReference>
<evidence type="ECO:0000313" key="2">
    <source>
        <dbReference type="Proteomes" id="UP000287651"/>
    </source>
</evidence>
<dbReference type="Proteomes" id="UP000287651">
    <property type="component" value="Unassembled WGS sequence"/>
</dbReference>
<dbReference type="Gene3D" id="1.10.600.10">
    <property type="entry name" value="Farnesyl Diphosphate Synthase"/>
    <property type="match status" value="1"/>
</dbReference>
<dbReference type="PANTHER" id="PTHR11626:SF2">
    <property type="entry name" value="SQUALENE SYNTHASE"/>
    <property type="match status" value="1"/>
</dbReference>
<proteinExistence type="predicted"/>
<accession>A0A426YCR2</accession>
<dbReference type="GO" id="GO:0045338">
    <property type="term" value="P:farnesyl diphosphate metabolic process"/>
    <property type="evidence" value="ECO:0007669"/>
    <property type="project" value="InterPro"/>
</dbReference>
<dbReference type="AlphaFoldDB" id="A0A426YCR2"/>
<dbReference type="InterPro" id="IPR008949">
    <property type="entry name" value="Isoprenoid_synthase_dom_sf"/>
</dbReference>
<protein>
    <submittedName>
        <fullName evidence="1">Uncharacterized protein</fullName>
    </submittedName>
</protein>
<sequence length="110" mass="12474">MGMLGTVVAYPEEVYPLVKLKLAADRIRRQIPAEPHWAFSYSMLQKVSRSFALVIQQLDPQLRNAVRPFLSLPTPSISLIPPFFECESSVSCPRVIVYPISSLDMRQLLL</sequence>
<gene>
    <name evidence="1" type="ORF">B296_00027904</name>
</gene>
<reference evidence="1 2" key="1">
    <citation type="journal article" date="2014" name="Agronomy (Basel)">
        <title>A Draft Genome Sequence for Ensete ventricosum, the Drought-Tolerant Tree Against Hunger.</title>
        <authorList>
            <person name="Harrison J."/>
            <person name="Moore K.A."/>
            <person name="Paszkiewicz K."/>
            <person name="Jones T."/>
            <person name="Grant M."/>
            <person name="Ambacheew D."/>
            <person name="Muzemil S."/>
            <person name="Studholme D.J."/>
        </authorList>
    </citation>
    <scope>NUCLEOTIDE SEQUENCE [LARGE SCALE GENOMIC DNA]</scope>
</reference>
<evidence type="ECO:0000313" key="1">
    <source>
        <dbReference type="EMBL" id="RRT49532.1"/>
    </source>
</evidence>